<keyword evidence="22" id="KW-0865">Zymogen</keyword>
<dbReference type="Pfam" id="PF00413">
    <property type="entry name" value="Peptidase_M10"/>
    <property type="match status" value="1"/>
</dbReference>
<dbReference type="PROSITE" id="PS00546">
    <property type="entry name" value="CYSTEINE_SWITCH"/>
    <property type="match status" value="1"/>
</dbReference>
<dbReference type="Gene3D" id="3.40.390.10">
    <property type="entry name" value="Collagenase (Catalytic Domain)"/>
    <property type="match status" value="1"/>
</dbReference>
<feature type="binding site" evidence="25">
    <location>
        <position position="232"/>
    </location>
    <ligand>
        <name>Ca(2+)</name>
        <dbReference type="ChEBI" id="CHEBI:29108"/>
        <label>1</label>
    </ligand>
</feature>
<keyword evidence="12 30" id="KW-0812">Transmembrane</keyword>
<keyword evidence="17 25" id="KW-0862">Zinc</keyword>
<dbReference type="GO" id="GO:0048870">
    <property type="term" value="P:cell motility"/>
    <property type="evidence" value="ECO:0007669"/>
    <property type="project" value="UniProtKB-ARBA"/>
</dbReference>
<feature type="domain" description="Peptidase metallopeptidase" evidence="31">
    <location>
        <begin position="128"/>
        <end position="298"/>
    </location>
</feature>
<dbReference type="Pfam" id="PF11857">
    <property type="entry name" value="DUF3377"/>
    <property type="match status" value="1"/>
</dbReference>
<feature type="binding site" evidence="25">
    <location>
        <position position="207"/>
    </location>
    <ligand>
        <name>Ca(2+)</name>
        <dbReference type="ChEBI" id="CHEBI:29108"/>
        <label>3</label>
    </ligand>
</feature>
<comment type="catalytic activity">
    <reaction evidence="1">
        <text>Endopeptidase activity. Activates progelatinase A by cleavage of the propeptide at 37-Asn-|-Leu-38. Other bonds hydrolyzed include 35-Gly-|-Ile-36 in the propeptide of collagenase 3, and 341-Asn-|-Phe-342, 441-Asp-|-Leu-442 and 354-Gln-|-Thr-355 in the aggrecan interglobular domain.</text>
        <dbReference type="EC" id="3.4.24.80"/>
    </reaction>
</comment>
<evidence type="ECO:0000256" key="19">
    <source>
        <dbReference type="ARBA" id="ARBA00022989"/>
    </source>
</evidence>
<keyword evidence="20" id="KW-0482">Metalloprotease</keyword>
<keyword evidence="8" id="KW-0963">Cytoplasm</keyword>
<dbReference type="GO" id="GO:0030574">
    <property type="term" value="P:collagen catabolic process"/>
    <property type="evidence" value="ECO:0007669"/>
    <property type="project" value="TreeGrafter"/>
</dbReference>
<evidence type="ECO:0000256" key="6">
    <source>
        <dbReference type="ARBA" id="ARBA00012342"/>
    </source>
</evidence>
<feature type="binding site" evidence="25">
    <location>
        <position position="199"/>
    </location>
    <ligand>
        <name>Zn(2+)</name>
        <dbReference type="ChEBI" id="CHEBI:29105"/>
        <label>1</label>
    </ligand>
</feature>
<feature type="binding site" evidence="25">
    <location>
        <position position="225"/>
    </location>
    <ligand>
        <name>Ca(2+)</name>
        <dbReference type="ChEBI" id="CHEBI:29108"/>
        <label>2</label>
    </ligand>
</feature>
<dbReference type="InterPro" id="IPR006026">
    <property type="entry name" value="Peptidase_Metallo"/>
</dbReference>
<dbReference type="CDD" id="cd04278">
    <property type="entry name" value="ZnMc_MMP"/>
    <property type="match status" value="1"/>
</dbReference>
<dbReference type="GO" id="GO:0031012">
    <property type="term" value="C:extracellular matrix"/>
    <property type="evidence" value="ECO:0007669"/>
    <property type="project" value="InterPro"/>
</dbReference>
<dbReference type="InterPro" id="IPR021158">
    <property type="entry name" value="Pept_M10A_Zn_BS"/>
</dbReference>
<feature type="repeat" description="Hemopexin" evidence="28">
    <location>
        <begin position="551"/>
        <end position="598"/>
    </location>
</feature>
<evidence type="ECO:0000256" key="15">
    <source>
        <dbReference type="ARBA" id="ARBA00022737"/>
    </source>
</evidence>
<comment type="similarity">
    <text evidence="5">Belongs to the peptidase M10A family.</text>
</comment>
<comment type="caution">
    <text evidence="32">The sequence shown here is derived from an EMBL/GenBank/DDBJ whole genome shotgun (WGS) entry which is preliminary data.</text>
</comment>
<reference evidence="32 33" key="1">
    <citation type="submission" date="2021-04" db="EMBL/GenBank/DDBJ databases">
        <authorList>
            <person name="De Guttry C."/>
            <person name="Zahm M."/>
            <person name="Klopp C."/>
            <person name="Cabau C."/>
            <person name="Louis A."/>
            <person name="Berthelot C."/>
            <person name="Parey E."/>
            <person name="Roest Crollius H."/>
            <person name="Montfort J."/>
            <person name="Robinson-Rechavi M."/>
            <person name="Bucao C."/>
            <person name="Bouchez O."/>
            <person name="Gislard M."/>
            <person name="Lluch J."/>
            <person name="Milhes M."/>
            <person name="Lampietro C."/>
            <person name="Lopez Roques C."/>
            <person name="Donnadieu C."/>
            <person name="Braasch I."/>
            <person name="Desvignes T."/>
            <person name="Postlethwait J."/>
            <person name="Bobe J."/>
            <person name="Wedekind C."/>
            <person name="Guiguen Y."/>
        </authorList>
    </citation>
    <scope>NUCLEOTIDE SEQUENCE [LARGE SCALE GENOMIC DNA]</scope>
    <source>
        <strain evidence="32">Cs_M1</strain>
        <tissue evidence="32">Blood</tissue>
    </source>
</reference>
<evidence type="ECO:0000256" key="12">
    <source>
        <dbReference type="ARBA" id="ARBA00022692"/>
    </source>
</evidence>
<name>A0AAN8M8C5_9TELE</name>
<keyword evidence="9" id="KW-0597">Phosphoprotein</keyword>
<evidence type="ECO:0000256" key="28">
    <source>
        <dbReference type="PROSITE-ProRule" id="PRU01011"/>
    </source>
</evidence>
<feature type="binding site" evidence="25">
    <location>
        <position position="262"/>
    </location>
    <ligand>
        <name>Zn(2+)</name>
        <dbReference type="ChEBI" id="CHEBI:29105"/>
        <label>2</label>
        <note>catalytic</note>
    </ligand>
</feature>
<dbReference type="SMART" id="SM00120">
    <property type="entry name" value="HX"/>
    <property type="match status" value="4"/>
</dbReference>
<feature type="repeat" description="Hemopexin" evidence="28">
    <location>
        <begin position="502"/>
        <end position="550"/>
    </location>
</feature>
<sequence>MRVDELVVKVKMSMYKDHTYTEAFQSSPLIHIRDKVLVANADDDTFNAESWLRSFGYLSQASRQMSTMQSSQILSNAVSDMQRFYGLEVTGEMDTATLKAMRRPRCGVPDKSFGQTENGVRRKRYTLTDQRWDKNHLTYSIMNTTPKVGEERTQEAIRKAFEVWEHVTPLSFEEIAFQDITNSSQDALDIMLLFASGFHGDMSLFDGEGGSLAHAYYPGPGMGGDTHFDADEPWTLDNHNPSGIDLFLVAVHELGHALGLEHSNNPNAIMAPLYKYMDTKTFSLPEDDRNGIQKIYGPPDDASTQDPPTTTNDDTTPHQDPTTTAPPDLDPTTTPYSSLETDPPSPTYDPDTPDQQEPEPDPTDAPHLPPIPDPEPTIPWPDAVPVTPYIRRDKPRGPMQPDHTAPDICDGDFDTVTMLRGEMFVFKGHWFWRVRRNHVLDNYPMPISVFWVGLPDDIDSGYERHDGKFVFFKGDRYWVFREADVVPGYPQPLVEYGQGIPSDRIDTAIWWEPTGYTYFFRGDRYWRFDEESRTGDRDYPKPVSRWGKVPSSPKGAFLSDDGAYTYFYKGSKYWRFDNQKMKDDPGYPRSILKDFMGCDGAPDVDPDPDTDDTVTGRKWPTVDQPKQQPPVGSDPDDVDRDTDKDYTNDVDYEPDAEDKEVDVVVRMAENEAKVMTLIMVTVPLVLVLCILLLIYAIINTLQKKEAPRLLVHCKRSLQEWV</sequence>
<evidence type="ECO:0000313" key="33">
    <source>
        <dbReference type="Proteomes" id="UP001356427"/>
    </source>
</evidence>
<keyword evidence="19 30" id="KW-1133">Transmembrane helix</keyword>
<evidence type="ECO:0000259" key="31">
    <source>
        <dbReference type="SMART" id="SM00235"/>
    </source>
</evidence>
<protein>
    <recommendedName>
        <fullName evidence="7">Matrix metalloproteinase-14</fullName>
        <ecNumber evidence="6">3.4.24.80</ecNumber>
    </recommendedName>
</protein>
<dbReference type="PROSITE" id="PS51642">
    <property type="entry name" value="HEMOPEXIN_2"/>
    <property type="match status" value="4"/>
</dbReference>
<feature type="repeat" description="Hemopexin" evidence="28">
    <location>
        <begin position="455"/>
        <end position="500"/>
    </location>
</feature>
<dbReference type="FunFam" id="1.10.101.10:FF:000002">
    <property type="entry name" value="Matrix metalloproteinase-14 preproprotein"/>
    <property type="match status" value="1"/>
</dbReference>
<dbReference type="SMART" id="SM00235">
    <property type="entry name" value="ZnMc"/>
    <property type="match status" value="1"/>
</dbReference>
<dbReference type="InterPro" id="IPR001818">
    <property type="entry name" value="Pept_M10_metallopeptidase"/>
</dbReference>
<dbReference type="InterPro" id="IPR036365">
    <property type="entry name" value="PGBD-like_sf"/>
</dbReference>
<dbReference type="EMBL" id="JAGTTL010000007">
    <property type="protein sequence ID" value="KAK6319961.1"/>
    <property type="molecule type" value="Genomic_DNA"/>
</dbReference>
<dbReference type="FunFam" id="2.110.10.10:FF:000001">
    <property type="entry name" value="Matrix metallopeptidase 24"/>
    <property type="match status" value="1"/>
</dbReference>
<dbReference type="InterPro" id="IPR033739">
    <property type="entry name" value="M10A_MMP"/>
</dbReference>
<evidence type="ECO:0000256" key="30">
    <source>
        <dbReference type="SAM" id="Phobius"/>
    </source>
</evidence>
<evidence type="ECO:0000256" key="5">
    <source>
        <dbReference type="ARBA" id="ARBA00010370"/>
    </source>
</evidence>
<evidence type="ECO:0000256" key="23">
    <source>
        <dbReference type="ARBA" id="ARBA00023157"/>
    </source>
</evidence>
<feature type="active site" evidence="24">
    <location>
        <position position="253"/>
    </location>
</feature>
<feature type="modified residue" description="Phosphotyrosine; by PKDCC" evidence="26">
    <location>
        <position position="489"/>
    </location>
</feature>
<dbReference type="PRINTS" id="PR00138">
    <property type="entry name" value="MATRIXIN"/>
</dbReference>
<dbReference type="SUPFAM" id="SSF47090">
    <property type="entry name" value="PGBD-like"/>
    <property type="match status" value="1"/>
</dbReference>
<feature type="binding site" evidence="25">
    <location>
        <position position="256"/>
    </location>
    <ligand>
        <name>Zn(2+)</name>
        <dbReference type="ChEBI" id="CHEBI:29105"/>
        <label>2</label>
        <note>catalytic</note>
    </ligand>
</feature>
<feature type="binding site" evidence="25">
    <location>
        <position position="189"/>
    </location>
    <ligand>
        <name>Ca(2+)</name>
        <dbReference type="ChEBI" id="CHEBI:29108"/>
        <label>2</label>
    </ligand>
</feature>
<evidence type="ECO:0000256" key="13">
    <source>
        <dbReference type="ARBA" id="ARBA00022723"/>
    </source>
</evidence>
<feature type="binding site" evidence="25">
    <location>
        <position position="270"/>
    </location>
    <ligand>
        <name>Zn(2+)</name>
        <dbReference type="ChEBI" id="CHEBI:29105"/>
        <label>2</label>
        <note>catalytic</note>
    </ligand>
</feature>
<dbReference type="SUPFAM" id="SSF55486">
    <property type="entry name" value="Metalloproteases ('zincins'), catalytic domain"/>
    <property type="match status" value="1"/>
</dbReference>
<feature type="binding site" evidence="25">
    <location>
        <position position="229"/>
    </location>
    <ligand>
        <name>Ca(2+)</name>
        <dbReference type="ChEBI" id="CHEBI:29108"/>
        <label>3</label>
    </ligand>
</feature>
<keyword evidence="18 25" id="KW-0106">Calcium</keyword>
<dbReference type="Gene3D" id="2.110.10.10">
    <property type="entry name" value="Hemopexin-like domain"/>
    <property type="match status" value="1"/>
</dbReference>
<dbReference type="GO" id="GO:0042470">
    <property type="term" value="C:melanosome"/>
    <property type="evidence" value="ECO:0007669"/>
    <property type="project" value="UniProtKB-SubCell"/>
</dbReference>
<evidence type="ECO:0000256" key="3">
    <source>
        <dbReference type="ARBA" id="ARBA00004479"/>
    </source>
</evidence>
<dbReference type="GO" id="GO:0016020">
    <property type="term" value="C:membrane"/>
    <property type="evidence" value="ECO:0007669"/>
    <property type="project" value="UniProtKB-SubCell"/>
</dbReference>
<keyword evidence="33" id="KW-1185">Reference proteome</keyword>
<feature type="transmembrane region" description="Helical" evidence="30">
    <location>
        <begin position="674"/>
        <end position="698"/>
    </location>
</feature>
<dbReference type="CDD" id="cd00094">
    <property type="entry name" value="HX"/>
    <property type="match status" value="1"/>
</dbReference>
<evidence type="ECO:0000256" key="24">
    <source>
        <dbReference type="PIRSR" id="PIRSR621190-1"/>
    </source>
</evidence>
<feature type="compositionally biased region" description="Low complexity" evidence="29">
    <location>
        <begin position="304"/>
        <end position="335"/>
    </location>
</feature>
<feature type="binding site" evidence="25">
    <location>
        <position position="214"/>
    </location>
    <ligand>
        <name>Zn(2+)</name>
        <dbReference type="ChEBI" id="CHEBI:29105"/>
        <label>1</label>
    </ligand>
</feature>
<evidence type="ECO:0000256" key="8">
    <source>
        <dbReference type="ARBA" id="ARBA00022490"/>
    </source>
</evidence>
<evidence type="ECO:0000256" key="25">
    <source>
        <dbReference type="PIRSR" id="PIRSR621190-2"/>
    </source>
</evidence>
<keyword evidence="23" id="KW-1015">Disulfide bond</keyword>
<proteinExistence type="inferred from homology"/>
<dbReference type="InterPro" id="IPR018487">
    <property type="entry name" value="Hemopexin-like_repeat"/>
</dbReference>
<comment type="cofactor">
    <cofactor evidence="25">
        <name>Zn(2+)</name>
        <dbReference type="ChEBI" id="CHEBI:29105"/>
    </cofactor>
    <text evidence="25">Binds 2 Zn(2+) ions per subunit.</text>
</comment>
<evidence type="ECO:0000256" key="22">
    <source>
        <dbReference type="ARBA" id="ARBA00023145"/>
    </source>
</evidence>
<evidence type="ECO:0000256" key="29">
    <source>
        <dbReference type="SAM" id="MobiDB-lite"/>
    </source>
</evidence>
<dbReference type="GO" id="GO:0006508">
    <property type="term" value="P:proteolysis"/>
    <property type="evidence" value="ECO:0007669"/>
    <property type="project" value="UniProtKB-KW"/>
</dbReference>
<keyword evidence="13 25" id="KW-0479">Metal-binding</keyword>
<keyword evidence="21 30" id="KW-0472">Membrane</keyword>
<keyword evidence="14" id="KW-0732">Signal</keyword>
<dbReference type="PANTHER" id="PTHR10201:SF25">
    <property type="entry name" value="MATRIX METALLOPROTEINASE-15"/>
    <property type="match status" value="1"/>
</dbReference>
<evidence type="ECO:0000256" key="10">
    <source>
        <dbReference type="ARBA" id="ARBA00022670"/>
    </source>
</evidence>
<evidence type="ECO:0000256" key="1">
    <source>
        <dbReference type="ARBA" id="ARBA00001718"/>
    </source>
</evidence>
<feature type="binding site" evidence="25">
    <location>
        <position position="252"/>
    </location>
    <ligand>
        <name>Zn(2+)</name>
        <dbReference type="ChEBI" id="CHEBI:29105"/>
        <label>2</label>
        <note>catalytic</note>
    </ligand>
</feature>
<feature type="binding site" description="in inhibited form" evidence="25">
    <location>
        <position position="106"/>
    </location>
    <ligand>
        <name>Zn(2+)</name>
        <dbReference type="ChEBI" id="CHEBI:29105"/>
        <label>2</label>
        <note>catalytic</note>
    </ligand>
</feature>
<feature type="binding site" evidence="25">
    <location>
        <position position="206"/>
    </location>
    <ligand>
        <name>Ca(2+)</name>
        <dbReference type="ChEBI" id="CHEBI:29108"/>
        <label>3</label>
    </ligand>
</feature>
<feature type="repeat" description="Hemopexin" evidence="28">
    <location>
        <begin position="406"/>
        <end position="454"/>
    </location>
</feature>
<dbReference type="InterPro" id="IPR036375">
    <property type="entry name" value="Hemopexin-like_dom_sf"/>
</dbReference>
<feature type="binding site" evidence="25">
    <location>
        <position position="232"/>
    </location>
    <ligand>
        <name>Ca(2+)</name>
        <dbReference type="ChEBI" id="CHEBI:29108"/>
        <label>3</label>
    </ligand>
</feature>
<evidence type="ECO:0000256" key="16">
    <source>
        <dbReference type="ARBA" id="ARBA00022801"/>
    </source>
</evidence>
<dbReference type="GO" id="GO:0005615">
    <property type="term" value="C:extracellular space"/>
    <property type="evidence" value="ECO:0007669"/>
    <property type="project" value="TreeGrafter"/>
</dbReference>
<dbReference type="GO" id="GO:0004222">
    <property type="term" value="F:metalloendopeptidase activity"/>
    <property type="evidence" value="ECO:0007669"/>
    <property type="project" value="InterPro"/>
</dbReference>
<feature type="binding site" evidence="25">
    <location>
        <position position="414"/>
    </location>
    <ligand>
        <name>Ca(2+)</name>
        <dbReference type="ChEBI" id="CHEBI:29108"/>
        <label>4</label>
    </ligand>
</feature>
<evidence type="ECO:0000313" key="32">
    <source>
        <dbReference type="EMBL" id="KAK6319961.1"/>
    </source>
</evidence>
<feature type="compositionally biased region" description="Acidic residues" evidence="29">
    <location>
        <begin position="602"/>
        <end position="612"/>
    </location>
</feature>
<dbReference type="GO" id="GO:0030198">
    <property type="term" value="P:extracellular matrix organization"/>
    <property type="evidence" value="ECO:0007669"/>
    <property type="project" value="TreeGrafter"/>
</dbReference>
<dbReference type="InterPro" id="IPR002477">
    <property type="entry name" value="Peptidoglycan-bd-like"/>
</dbReference>
<evidence type="ECO:0000256" key="11">
    <source>
        <dbReference type="ARBA" id="ARBA00022685"/>
    </source>
</evidence>
<dbReference type="InterPro" id="IPR021190">
    <property type="entry name" value="Pept_M10A"/>
</dbReference>
<keyword evidence="16" id="KW-0378">Hydrolase</keyword>
<feature type="short sequence motif" description="Cysteine switch" evidence="27">
    <location>
        <begin position="104"/>
        <end position="120"/>
    </location>
</feature>
<evidence type="ECO:0000256" key="26">
    <source>
        <dbReference type="PIRSR" id="PIRSR621190-4"/>
    </source>
</evidence>
<evidence type="ECO:0000256" key="27">
    <source>
        <dbReference type="PIRSR" id="PIRSR621190-5"/>
    </source>
</evidence>
<evidence type="ECO:0000256" key="9">
    <source>
        <dbReference type="ARBA" id="ARBA00022553"/>
    </source>
</evidence>
<feature type="binding site" evidence="25">
    <location>
        <position position="201"/>
    </location>
    <ligand>
        <name>Zn(2+)</name>
        <dbReference type="ChEBI" id="CHEBI:29105"/>
        <label>1</label>
    </ligand>
</feature>
<organism evidence="32 33">
    <name type="scientific">Coregonus suidteri</name>
    <dbReference type="NCBI Taxonomy" id="861788"/>
    <lineage>
        <taxon>Eukaryota</taxon>
        <taxon>Metazoa</taxon>
        <taxon>Chordata</taxon>
        <taxon>Craniata</taxon>
        <taxon>Vertebrata</taxon>
        <taxon>Euteleostomi</taxon>
        <taxon>Actinopterygii</taxon>
        <taxon>Neopterygii</taxon>
        <taxon>Teleostei</taxon>
        <taxon>Protacanthopterygii</taxon>
        <taxon>Salmoniformes</taxon>
        <taxon>Salmonidae</taxon>
        <taxon>Coregoninae</taxon>
        <taxon>Coregonus</taxon>
    </lineage>
</organism>
<feature type="binding site" evidence="25">
    <location>
        <position position="223"/>
    </location>
    <ligand>
        <name>Ca(2+)</name>
        <dbReference type="ChEBI" id="CHEBI:29108"/>
        <label>2</label>
    </ligand>
</feature>
<dbReference type="SUPFAM" id="SSF50923">
    <property type="entry name" value="Hemopexin-like domain"/>
    <property type="match status" value="1"/>
</dbReference>
<accession>A0AAN8M8C5</accession>
<evidence type="ECO:0000256" key="20">
    <source>
        <dbReference type="ARBA" id="ARBA00023049"/>
    </source>
</evidence>
<gene>
    <name evidence="32" type="ORF">J4Q44_G00090680</name>
</gene>
<dbReference type="InterPro" id="IPR024079">
    <property type="entry name" value="MetalloPept_cat_dom_sf"/>
</dbReference>
<keyword evidence="10" id="KW-0645">Protease</keyword>
<dbReference type="Pfam" id="PF00045">
    <property type="entry name" value="Hemopexin"/>
    <property type="match status" value="4"/>
</dbReference>
<feature type="compositionally biased region" description="Pro residues" evidence="29">
    <location>
        <begin position="367"/>
        <end position="379"/>
    </location>
</feature>
<feature type="compositionally biased region" description="Acidic residues" evidence="29">
    <location>
        <begin position="351"/>
        <end position="362"/>
    </location>
</feature>
<evidence type="ECO:0000256" key="18">
    <source>
        <dbReference type="ARBA" id="ARBA00022837"/>
    </source>
</evidence>
<comment type="subcellular location">
    <subcellularLocation>
        <location evidence="4">Cytoplasm</location>
    </subcellularLocation>
    <subcellularLocation>
        <location evidence="2">Melanosome</location>
    </subcellularLocation>
    <subcellularLocation>
        <location evidence="3">Membrane</location>
        <topology evidence="3">Single-pass type I membrane protein</topology>
    </subcellularLocation>
</comment>
<dbReference type="InterPro" id="IPR021805">
    <property type="entry name" value="Pept_M10A_metallopeptidase_C"/>
</dbReference>
<dbReference type="InterPro" id="IPR000585">
    <property type="entry name" value="Hemopexin-like_dom"/>
</dbReference>
<comment type="cofactor">
    <cofactor evidence="25">
        <name>Ca(2+)</name>
        <dbReference type="ChEBI" id="CHEBI:29108"/>
    </cofactor>
    <text evidence="25">Can bind about 5 Ca(2+) ions per subunit.</text>
</comment>
<feature type="region of interest" description="Disordered" evidence="29">
    <location>
        <begin position="285"/>
        <end position="406"/>
    </location>
</feature>
<feature type="binding site" evidence="25">
    <location>
        <position position="508"/>
    </location>
    <ligand>
        <name>Ca(2+)</name>
        <dbReference type="ChEBI" id="CHEBI:29108"/>
        <label>5</label>
    </ligand>
</feature>
<evidence type="ECO:0000256" key="2">
    <source>
        <dbReference type="ARBA" id="ARBA00004223"/>
    </source>
</evidence>
<dbReference type="GO" id="GO:0008270">
    <property type="term" value="F:zinc ion binding"/>
    <property type="evidence" value="ECO:0007669"/>
    <property type="project" value="InterPro"/>
</dbReference>
<evidence type="ECO:0000256" key="14">
    <source>
        <dbReference type="ARBA" id="ARBA00022729"/>
    </source>
</evidence>
<dbReference type="FunFam" id="3.40.390.10:FF:000005">
    <property type="entry name" value="Matrix metallopeptidase 16"/>
    <property type="match status" value="1"/>
</dbReference>
<feature type="binding site" evidence="25">
    <location>
        <position position="227"/>
    </location>
    <ligand>
        <name>Zn(2+)</name>
        <dbReference type="ChEBI" id="CHEBI:29105"/>
        <label>1</label>
    </ligand>
</feature>
<dbReference type="AlphaFoldDB" id="A0AAN8M8C5"/>
<evidence type="ECO:0000256" key="7">
    <source>
        <dbReference type="ARBA" id="ARBA00020199"/>
    </source>
</evidence>
<dbReference type="EC" id="3.4.24.80" evidence="6"/>
<keyword evidence="11" id="KW-0165">Cleavage on pair of basic residues</keyword>
<evidence type="ECO:0000256" key="21">
    <source>
        <dbReference type="ARBA" id="ARBA00023136"/>
    </source>
</evidence>
<feature type="region of interest" description="Disordered" evidence="29">
    <location>
        <begin position="598"/>
        <end position="653"/>
    </location>
</feature>
<keyword evidence="15" id="KW-0677">Repeat</keyword>
<dbReference type="PANTHER" id="PTHR10201">
    <property type="entry name" value="MATRIX METALLOPROTEINASE"/>
    <property type="match status" value="1"/>
</dbReference>
<evidence type="ECO:0000256" key="17">
    <source>
        <dbReference type="ARBA" id="ARBA00022833"/>
    </source>
</evidence>
<dbReference type="GO" id="GO:0009653">
    <property type="term" value="P:anatomical structure morphogenesis"/>
    <property type="evidence" value="ECO:0007669"/>
    <property type="project" value="UniProtKB-ARBA"/>
</dbReference>
<dbReference type="Pfam" id="PF01471">
    <property type="entry name" value="PG_binding_1"/>
    <property type="match status" value="1"/>
</dbReference>
<dbReference type="Proteomes" id="UP001356427">
    <property type="component" value="Unassembled WGS sequence"/>
</dbReference>
<feature type="binding site" evidence="25">
    <location>
        <position position="459"/>
    </location>
    <ligand>
        <name>Ca(2+)</name>
        <dbReference type="ChEBI" id="CHEBI:29108"/>
        <label>4</label>
    </ligand>
</feature>
<evidence type="ECO:0000256" key="4">
    <source>
        <dbReference type="ARBA" id="ARBA00004496"/>
    </source>
</evidence>